<accession>A0A1M5AXU4</accession>
<evidence type="ECO:0000313" key="2">
    <source>
        <dbReference type="Proteomes" id="UP000184108"/>
    </source>
</evidence>
<gene>
    <name evidence="1" type="ORF">SAMN02787073_2055</name>
</gene>
<dbReference type="AlphaFoldDB" id="A0A1M5AXU4"/>
<proteinExistence type="predicted"/>
<dbReference type="EMBL" id="FQVE01000002">
    <property type="protein sequence ID" value="SHF34732.1"/>
    <property type="molecule type" value="Genomic_DNA"/>
</dbReference>
<organism evidence="1 2">
    <name type="scientific">Chryseobacterium vrystaatense</name>
    <dbReference type="NCBI Taxonomy" id="307480"/>
    <lineage>
        <taxon>Bacteria</taxon>
        <taxon>Pseudomonadati</taxon>
        <taxon>Bacteroidota</taxon>
        <taxon>Flavobacteriia</taxon>
        <taxon>Flavobacteriales</taxon>
        <taxon>Weeksellaceae</taxon>
        <taxon>Chryseobacterium group</taxon>
        <taxon>Chryseobacterium</taxon>
    </lineage>
</organism>
<sequence>MVCYIIDFNTEWEVFISCWIGSFFLIEDLFKQSMILSFTVRNDMRNKNFAWYHLTFYIRFNIKNKDLKDINYNGRSNVQNQ</sequence>
<evidence type="ECO:0000313" key="1">
    <source>
        <dbReference type="EMBL" id="SHF34732.1"/>
    </source>
</evidence>
<reference evidence="2" key="1">
    <citation type="submission" date="2016-11" db="EMBL/GenBank/DDBJ databases">
        <authorList>
            <person name="Varghese N."/>
            <person name="Submissions S."/>
        </authorList>
    </citation>
    <scope>NUCLEOTIDE SEQUENCE [LARGE SCALE GENOMIC DNA]</scope>
    <source>
        <strain evidence="2">YR203</strain>
    </source>
</reference>
<protein>
    <submittedName>
        <fullName evidence="1">Uncharacterized protein</fullName>
    </submittedName>
</protein>
<name>A0A1M5AXU4_9FLAO</name>
<dbReference type="Proteomes" id="UP000184108">
    <property type="component" value="Unassembled WGS sequence"/>
</dbReference>